<dbReference type="EMBL" id="LRGB01000944">
    <property type="protein sequence ID" value="KZS14411.1"/>
    <property type="molecule type" value="Genomic_DNA"/>
</dbReference>
<evidence type="ECO:0000313" key="2">
    <source>
        <dbReference type="Proteomes" id="UP000076858"/>
    </source>
</evidence>
<accession>A0A164XNG4</accession>
<sequence length="99" mass="11227">MKVDALAASKVSANLPQHLELDEPNFLMDLLSTNQSDIPSTLKFIYNREISGIAEYLKMFSWYTCGTLNVNHQTTSRDFHHPTSSGGGRDQHRTGMERR</sequence>
<organism evidence="1 2">
    <name type="scientific">Daphnia magna</name>
    <dbReference type="NCBI Taxonomy" id="35525"/>
    <lineage>
        <taxon>Eukaryota</taxon>
        <taxon>Metazoa</taxon>
        <taxon>Ecdysozoa</taxon>
        <taxon>Arthropoda</taxon>
        <taxon>Crustacea</taxon>
        <taxon>Branchiopoda</taxon>
        <taxon>Diplostraca</taxon>
        <taxon>Cladocera</taxon>
        <taxon>Anomopoda</taxon>
        <taxon>Daphniidae</taxon>
        <taxon>Daphnia</taxon>
    </lineage>
</organism>
<comment type="caution">
    <text evidence="1">The sequence shown here is derived from an EMBL/GenBank/DDBJ whole genome shotgun (WGS) entry which is preliminary data.</text>
</comment>
<evidence type="ECO:0000313" key="1">
    <source>
        <dbReference type="EMBL" id="KZS14411.1"/>
    </source>
</evidence>
<reference evidence="1 2" key="1">
    <citation type="submission" date="2016-03" db="EMBL/GenBank/DDBJ databases">
        <title>EvidentialGene: Evidence-directed Construction of Genes on Genomes.</title>
        <authorList>
            <person name="Gilbert D.G."/>
            <person name="Choi J.-H."/>
            <person name="Mockaitis K."/>
            <person name="Colbourne J."/>
            <person name="Pfrender M."/>
        </authorList>
    </citation>
    <scope>NUCLEOTIDE SEQUENCE [LARGE SCALE GENOMIC DNA]</scope>
    <source>
        <strain evidence="1 2">Xinb3</strain>
        <tissue evidence="1">Complete organism</tissue>
    </source>
</reference>
<proteinExistence type="predicted"/>
<name>A0A164XNG4_9CRUS</name>
<gene>
    <name evidence="1" type="ORF">APZ42_019751</name>
</gene>
<protein>
    <submittedName>
        <fullName evidence="1">Uncharacterized protein</fullName>
    </submittedName>
</protein>
<dbReference type="AlphaFoldDB" id="A0A164XNG4"/>
<keyword evidence="2" id="KW-1185">Reference proteome</keyword>
<dbReference type="Proteomes" id="UP000076858">
    <property type="component" value="Unassembled WGS sequence"/>
</dbReference>